<keyword evidence="4" id="KW-1185">Reference proteome</keyword>
<dbReference type="AlphaFoldDB" id="A0A6A6U3B0"/>
<dbReference type="InterPro" id="IPR050345">
    <property type="entry name" value="Aliph_Amidase/BUP"/>
</dbReference>
<dbReference type="Pfam" id="PF00795">
    <property type="entry name" value="CN_hydrolase"/>
    <property type="match status" value="1"/>
</dbReference>
<feature type="domain" description="CN hydrolase" evidence="2">
    <location>
        <begin position="5"/>
        <end position="259"/>
    </location>
</feature>
<name>A0A6A6U3B0_9PEZI</name>
<organism evidence="3 4">
    <name type="scientific">Microthyrium microscopicum</name>
    <dbReference type="NCBI Taxonomy" id="703497"/>
    <lineage>
        <taxon>Eukaryota</taxon>
        <taxon>Fungi</taxon>
        <taxon>Dikarya</taxon>
        <taxon>Ascomycota</taxon>
        <taxon>Pezizomycotina</taxon>
        <taxon>Dothideomycetes</taxon>
        <taxon>Dothideomycetes incertae sedis</taxon>
        <taxon>Microthyriales</taxon>
        <taxon>Microthyriaceae</taxon>
        <taxon>Microthyrium</taxon>
    </lineage>
</organism>
<dbReference type="PANTHER" id="PTHR43674:SF16">
    <property type="entry name" value="CARBON-NITROGEN FAMILY, PUTATIVE (AFU_ORTHOLOGUE AFUA_5G02350)-RELATED"/>
    <property type="match status" value="1"/>
</dbReference>
<evidence type="ECO:0000313" key="3">
    <source>
        <dbReference type="EMBL" id="KAF2665608.1"/>
    </source>
</evidence>
<sequence length="291" mass="32431">MASILKVAVIQLHAEPMQMEKNFSQSESYIRSAAAQNAELAVLPEYHLTGWVPDDPAYFKLADEWETYLKKYQDLARELKICIVPGTMISRVQNDDGSDVLLNIAYFIGKSGEVLGSYRKKNLWHPERDHLVPGTQDHEAFDTPWGKVGLLICWDLAFPEAFRDLVTQGAKLIIIPTFWGLHDCSEQGAAYNPNAEALFIESTLVARAFENTCSIIFVNAGAPAGDSMIGLSQVTVPFIGPLAKFGSSLPGMILVDLDMNIAEHAEQHYKVRSDLARVDWHYGPNRRPTLP</sequence>
<reference evidence="3" key="1">
    <citation type="journal article" date="2020" name="Stud. Mycol.">
        <title>101 Dothideomycetes genomes: a test case for predicting lifestyles and emergence of pathogens.</title>
        <authorList>
            <person name="Haridas S."/>
            <person name="Albert R."/>
            <person name="Binder M."/>
            <person name="Bloem J."/>
            <person name="Labutti K."/>
            <person name="Salamov A."/>
            <person name="Andreopoulos B."/>
            <person name="Baker S."/>
            <person name="Barry K."/>
            <person name="Bills G."/>
            <person name="Bluhm B."/>
            <person name="Cannon C."/>
            <person name="Castanera R."/>
            <person name="Culley D."/>
            <person name="Daum C."/>
            <person name="Ezra D."/>
            <person name="Gonzalez J."/>
            <person name="Henrissat B."/>
            <person name="Kuo A."/>
            <person name="Liang C."/>
            <person name="Lipzen A."/>
            <person name="Lutzoni F."/>
            <person name="Magnuson J."/>
            <person name="Mondo S."/>
            <person name="Nolan M."/>
            <person name="Ohm R."/>
            <person name="Pangilinan J."/>
            <person name="Park H.-J."/>
            <person name="Ramirez L."/>
            <person name="Alfaro M."/>
            <person name="Sun H."/>
            <person name="Tritt A."/>
            <person name="Yoshinaga Y."/>
            <person name="Zwiers L.-H."/>
            <person name="Turgeon B."/>
            <person name="Goodwin S."/>
            <person name="Spatafora J."/>
            <person name="Crous P."/>
            <person name="Grigoriev I."/>
        </authorList>
    </citation>
    <scope>NUCLEOTIDE SEQUENCE</scope>
    <source>
        <strain evidence="3">CBS 115976</strain>
    </source>
</reference>
<dbReference type="InterPro" id="IPR036526">
    <property type="entry name" value="C-N_Hydrolase_sf"/>
</dbReference>
<dbReference type="GO" id="GO:0016811">
    <property type="term" value="F:hydrolase activity, acting on carbon-nitrogen (but not peptide) bonds, in linear amides"/>
    <property type="evidence" value="ECO:0007669"/>
    <property type="project" value="TreeGrafter"/>
</dbReference>
<dbReference type="SUPFAM" id="SSF56317">
    <property type="entry name" value="Carbon-nitrogen hydrolase"/>
    <property type="match status" value="1"/>
</dbReference>
<accession>A0A6A6U3B0</accession>
<gene>
    <name evidence="3" type="ORF">BT63DRAFT_428572</name>
</gene>
<keyword evidence="1 3" id="KW-0378">Hydrolase</keyword>
<evidence type="ECO:0000313" key="4">
    <source>
        <dbReference type="Proteomes" id="UP000799302"/>
    </source>
</evidence>
<dbReference type="PROSITE" id="PS50263">
    <property type="entry name" value="CN_HYDROLASE"/>
    <property type="match status" value="1"/>
</dbReference>
<dbReference type="Gene3D" id="3.60.110.10">
    <property type="entry name" value="Carbon-nitrogen hydrolase"/>
    <property type="match status" value="1"/>
</dbReference>
<evidence type="ECO:0000256" key="1">
    <source>
        <dbReference type="ARBA" id="ARBA00022801"/>
    </source>
</evidence>
<dbReference type="OrthoDB" id="412018at2759"/>
<dbReference type="Proteomes" id="UP000799302">
    <property type="component" value="Unassembled WGS sequence"/>
</dbReference>
<dbReference type="PANTHER" id="PTHR43674">
    <property type="entry name" value="NITRILASE C965.09-RELATED"/>
    <property type="match status" value="1"/>
</dbReference>
<protein>
    <submittedName>
        <fullName evidence="3">Carbon-nitrogen hydrolase</fullName>
    </submittedName>
</protein>
<evidence type="ECO:0000259" key="2">
    <source>
        <dbReference type="PROSITE" id="PS50263"/>
    </source>
</evidence>
<dbReference type="InterPro" id="IPR003010">
    <property type="entry name" value="C-N_Hydrolase"/>
</dbReference>
<dbReference type="EMBL" id="MU004240">
    <property type="protein sequence ID" value="KAF2665608.1"/>
    <property type="molecule type" value="Genomic_DNA"/>
</dbReference>
<proteinExistence type="predicted"/>
<dbReference type="CDD" id="cd07197">
    <property type="entry name" value="nitrilase"/>
    <property type="match status" value="1"/>
</dbReference>